<evidence type="ECO:0000256" key="6">
    <source>
        <dbReference type="ARBA" id="ARBA00022723"/>
    </source>
</evidence>
<evidence type="ECO:0000256" key="18">
    <source>
        <dbReference type="SAM" id="SignalP"/>
    </source>
</evidence>
<dbReference type="GO" id="GO:0098552">
    <property type="term" value="C:side of membrane"/>
    <property type="evidence" value="ECO:0007669"/>
    <property type="project" value="UniProtKB-KW"/>
</dbReference>
<dbReference type="InterPro" id="IPR034016">
    <property type="entry name" value="M1_APN-typ"/>
</dbReference>
<keyword evidence="13" id="KW-0449">Lipoprotein</keyword>
<evidence type="ECO:0000256" key="15">
    <source>
        <dbReference type="PIRSR" id="PIRSR634016-3"/>
    </source>
</evidence>
<dbReference type="InterPro" id="IPR014782">
    <property type="entry name" value="Peptidase_M1_dom"/>
</dbReference>
<dbReference type="PANTHER" id="PTHR11533:SF301">
    <property type="entry name" value="AMINOPEPTIDASE"/>
    <property type="match status" value="1"/>
</dbReference>
<keyword evidence="9 15" id="KW-0862">Zinc</keyword>
<feature type="domain" description="ERAP1-like C-terminal" evidence="20">
    <location>
        <begin position="1578"/>
        <end position="1740"/>
    </location>
</feature>
<sequence>MATLKLLVLLASCLVAHAIPQSPPISRSTIFGDERLKGEIFENVDAYSNEVALGKRNVNAIAYRLPNTTKPESYVVLWVVDTTNLLFEGTVDITLVANQANVNEIVIHAHDLNITSLVLRLNNVIQPTTYSFEPEYHFLRIRLSSNAMQYNPTNPVRYTLSIAFRAPLRDDMYGIYRSWFRNRSTDPIRWMASTQFQATAARFAFPCYDEPSFKATFNITIRRPVTHRSWSCTRIRQTVNSPNTLYQDDIYYQTPVMSTYLLALIVAEYHSLSVLENGNLTYEVIARQGAIDANQGQYAFDVGQELLAEMNNHTALNFRSMNPYLKMTQASIPDFSAGAMENWGLLTYREAYLMYDPAHTNDYYKQLIAYILSHEIAHMWFGNLVTCDWWGVLWLNEGFARYYQYFLTDWVEDYMGLGTRFITEQVHTALLADAADNPHPLTTPGIGSAVAVRTMFSTISYNKGAAVIRMTEHFLGFDVHREGLRNYLVERAYSTAQPIHLFRNLESVGISSGSLAAYGSDLNFIEYYESWTEQPGHPVLLVNVNHQNGDMTIIQRRFNINTGYSSVNTNWIIPITFATASNRNFADTKPTHIIRKAVTVINRNSTGDEWVIFNKQQTGFYRVLYDDYTWDLITLALRGPDRLQIHEYNRAQIVNDVFQFARSGLMNYTKAFSILSFLENETEYTPWVAALTGFSWIRNRFRGTPLLAQTEATMVRWSATAIRNLTYYPQANESFMRSYLRYQLAPVLCAMNVQECRTAANAQFRALINNGIEVPVNSRNWVYCNALRDGSQADFNFLWTRFQNHNVYTEKILLLSVLGCTPHAASLNTFLTAIVQDNFIVRPQDYTTAWNSATTGNEGNTQIVFNFVRNNLQTVINAFGSASVPLSYISSRLRTEAEIVEFQTWANQSRAALGDNYQSVYNGAEASRDSIRWAAAVTSDFNNYFVNGDSPIELTTTTRAPATTVPTVTAPPVVEPTTPTLPSSAMTSFGARWLLLLLGTVLVQGTLSLSPLPVPEDEWEEFYRVLRDPAYRLPTTTRPRHYEVSLTPYFDIVPINTRPFSFDGEVTIYISPTVANVNEIVMHCNDLTINSVSVLRNNVEIATPGQSPTCEMPFSFLRIRTNTPLQLGQEYVVKITFNGNLQTNMRGFYRSFYHDNSGRRWMGTTQFQPGHARQAFPCYDEPSFKATFDITIVREASFSPTISNMPIRTTGQPINGRIAETFWTTPLTSTYLLAFIVSHYVVVASNNNTARPFDIYARNNAGTTGDWSLEIGERLLDAMERYTQIPYYTMAANINMKQAAIPDFSAGAMENWGLLTYREALILFDPYNSNNFYRQRVANIVSHEVVHMWFGNLVTCAWWDNLWLNEGFARFYQYYLTQSVAPELGYDIRFIVEQLQTVMISDSIDTAHALTDPDVNSPSRVSAHFSSITYARGASIIRMTQHLLGNDTFVKGLRYYLSARKFDVAEPHHLFENLDAAAAEDNALSAYNGITIDTYFRSWSEKAGHPLLTVTVDQRTGQMTVSQTRWERNTGVSQNPSLWHIPITWTRGALPDFENLKPSLILSAQTTVIDRGSTGLEWVLFNKQESGFYRVDYDDTNWALLTRHLRNFVERTVIHELNRAQIVDDLFAFGRAGTKSYERVFNILSFLEFESSYGPWIAAINGYNFVLRRLAHDTIRLQMMKDIIIRQSAALTRRLGYIELPAYSYMDNLLRMYSLSFLCDIGHDTCVSEARRNFQNWRYGGALSWMTCSRLVERVLRVMKECSTILSFLEFVSSYGPWIAAINGYNFVLRRLAHDTIRLQMMKDIIKQQSAALTRRLGYIELPAYSYMDNLLRMYSLSFLCDIGHDTCVSEARRNFQNWRYGGAFIPANMRPWVYCTGLRYGTVDDFEYFWIRYLREDLASEKVVMLEAAGCTNSIVSLWQYLDAIVAMDDAVREQDYNTAMNSAVSGNEANTMWMFEWLKNNVNRTIAAMGSVATPVSYIANRLLNEQQISEFQAWLDDNRNVIGAAYDTGVNGIAAARTNLQWSARRIPEMDIYFRRGYEEDIIEDINDGGEGEEDVAPPEVGTDRPVVTPEEDNDTGSANTAVLSIVTLLAAVVVNIMA</sequence>
<evidence type="ECO:0000256" key="3">
    <source>
        <dbReference type="ARBA" id="ARBA00022475"/>
    </source>
</evidence>
<evidence type="ECO:0000256" key="10">
    <source>
        <dbReference type="ARBA" id="ARBA00023049"/>
    </source>
</evidence>
<feature type="compositionally biased region" description="Acidic residues" evidence="17">
    <location>
        <begin position="2049"/>
        <end position="2060"/>
    </location>
</feature>
<evidence type="ECO:0000256" key="11">
    <source>
        <dbReference type="ARBA" id="ARBA00023136"/>
    </source>
</evidence>
<reference evidence="22 23" key="1">
    <citation type="journal article" date="2015" name="Nat. Commun.">
        <title>Outbred genome sequencing and CRISPR/Cas9 gene editing in butterflies.</title>
        <authorList>
            <person name="Li X."/>
            <person name="Fan D."/>
            <person name="Zhang W."/>
            <person name="Liu G."/>
            <person name="Zhang L."/>
            <person name="Zhao L."/>
            <person name="Fang X."/>
            <person name="Chen L."/>
            <person name="Dong Y."/>
            <person name="Chen Y."/>
            <person name="Ding Y."/>
            <person name="Zhao R."/>
            <person name="Feng M."/>
            <person name="Zhu Y."/>
            <person name="Feng Y."/>
            <person name="Jiang X."/>
            <person name="Zhu D."/>
            <person name="Xiang H."/>
            <person name="Feng X."/>
            <person name="Li S."/>
            <person name="Wang J."/>
            <person name="Zhang G."/>
            <person name="Kronforst M.R."/>
            <person name="Wang W."/>
        </authorList>
    </citation>
    <scope>NUCLEOTIDE SEQUENCE [LARGE SCALE GENOMIC DNA]</scope>
    <source>
        <strain evidence="22">Ya'a_city_454_Pm</strain>
        <tissue evidence="22">Whole body</tissue>
    </source>
</reference>
<feature type="active site" description="Proton acceptor" evidence="14">
    <location>
        <position position="1344"/>
    </location>
</feature>
<dbReference type="Pfam" id="PF01433">
    <property type="entry name" value="Peptidase_M1"/>
    <property type="match status" value="2"/>
</dbReference>
<evidence type="ECO:0000256" key="4">
    <source>
        <dbReference type="ARBA" id="ARBA00022622"/>
    </source>
</evidence>
<feature type="binding site" evidence="15">
    <location>
        <position position="1366"/>
    </location>
    <ligand>
        <name>Zn(2+)</name>
        <dbReference type="ChEBI" id="CHEBI:29105"/>
        <note>catalytic</note>
    </ligand>
</feature>
<dbReference type="GO" id="GO:0005615">
    <property type="term" value="C:extracellular space"/>
    <property type="evidence" value="ECO:0007669"/>
    <property type="project" value="TreeGrafter"/>
</dbReference>
<dbReference type="InterPro" id="IPR045357">
    <property type="entry name" value="Aminopeptidase_N-like_N"/>
</dbReference>
<dbReference type="FunFam" id="1.10.390.10:FF:000019">
    <property type="entry name" value="Aminopeptidase"/>
    <property type="match status" value="2"/>
</dbReference>
<protein>
    <submittedName>
        <fullName evidence="22">Membrane alanyl aminopeptidase</fullName>
    </submittedName>
</protein>
<keyword evidence="11" id="KW-0472">Membrane</keyword>
<evidence type="ECO:0000313" key="23">
    <source>
        <dbReference type="Proteomes" id="UP000053240"/>
    </source>
</evidence>
<accession>A0A194QKB6</accession>
<keyword evidence="12" id="KW-0325">Glycoprotein</keyword>
<proteinExistence type="inferred from homology"/>
<evidence type="ECO:0000256" key="7">
    <source>
        <dbReference type="ARBA" id="ARBA00022729"/>
    </source>
</evidence>
<comment type="subcellular location">
    <subcellularLocation>
        <location evidence="1">Cell membrane</location>
        <topology evidence="1">Lipid-anchor</topology>
        <topology evidence="1">GPI-anchor</topology>
    </subcellularLocation>
</comment>
<organism evidence="22 23">
    <name type="scientific">Papilio machaon</name>
    <name type="common">Old World swallowtail butterfly</name>
    <dbReference type="NCBI Taxonomy" id="76193"/>
    <lineage>
        <taxon>Eukaryota</taxon>
        <taxon>Metazoa</taxon>
        <taxon>Ecdysozoa</taxon>
        <taxon>Arthropoda</taxon>
        <taxon>Hexapoda</taxon>
        <taxon>Insecta</taxon>
        <taxon>Pterygota</taxon>
        <taxon>Neoptera</taxon>
        <taxon>Endopterygota</taxon>
        <taxon>Lepidoptera</taxon>
        <taxon>Glossata</taxon>
        <taxon>Ditrysia</taxon>
        <taxon>Papilionoidea</taxon>
        <taxon>Papilionidae</taxon>
        <taxon>Papilioninae</taxon>
        <taxon>Papilio</taxon>
    </lineage>
</organism>
<dbReference type="InterPro" id="IPR042097">
    <property type="entry name" value="Aminopeptidase_N-like_N_sf"/>
</dbReference>
<feature type="domain" description="Aminopeptidase N-like N-terminal" evidence="21">
    <location>
        <begin position="1039"/>
        <end position="1232"/>
    </location>
</feature>
<keyword evidence="7 18" id="KW-0732">Signal</keyword>
<keyword evidence="10" id="KW-0482">Metalloprotease</keyword>
<evidence type="ECO:0000256" key="13">
    <source>
        <dbReference type="ARBA" id="ARBA00023288"/>
    </source>
</evidence>
<feature type="domain" description="ERAP1-like C-terminal" evidence="20">
    <location>
        <begin position="610"/>
        <end position="909"/>
    </location>
</feature>
<dbReference type="InterPro" id="IPR050344">
    <property type="entry name" value="Peptidase_M1_aminopeptidases"/>
</dbReference>
<dbReference type="Gene3D" id="1.10.390.10">
    <property type="entry name" value="Neutral Protease Domain 2"/>
    <property type="match status" value="2"/>
</dbReference>
<evidence type="ECO:0000256" key="2">
    <source>
        <dbReference type="ARBA" id="ARBA00010136"/>
    </source>
</evidence>
<dbReference type="EMBL" id="KQ461198">
    <property type="protein sequence ID" value="KPJ05977.1"/>
    <property type="molecule type" value="Genomic_DNA"/>
</dbReference>
<dbReference type="InParanoid" id="A0A194QKB6"/>
<dbReference type="CDD" id="cd09601">
    <property type="entry name" value="M1_APN-Q_like"/>
    <property type="match status" value="2"/>
</dbReference>
<dbReference type="STRING" id="76193.A0A194QKB6"/>
<keyword evidence="5" id="KW-0645">Protease</keyword>
<comment type="similarity">
    <text evidence="2">Belongs to the peptidase M1 family.</text>
</comment>
<feature type="domain" description="Peptidase M1 membrane alanine aminopeptidase" evidence="19">
    <location>
        <begin position="1267"/>
        <end position="1479"/>
    </location>
</feature>
<dbReference type="PANTHER" id="PTHR11533">
    <property type="entry name" value="PROTEASE M1 ZINC METALLOPROTEASE"/>
    <property type="match status" value="1"/>
</dbReference>
<name>A0A194QKB6_PAPMA</name>
<dbReference type="FunFam" id="2.60.40.1730:FF:000013">
    <property type="entry name" value="Aminopeptidase"/>
    <property type="match status" value="1"/>
</dbReference>
<evidence type="ECO:0000256" key="12">
    <source>
        <dbReference type="ARBA" id="ARBA00023180"/>
    </source>
</evidence>
<dbReference type="Gene3D" id="2.60.40.1910">
    <property type="match status" value="2"/>
</dbReference>
<evidence type="ECO:0000256" key="17">
    <source>
        <dbReference type="SAM" id="MobiDB-lite"/>
    </source>
</evidence>
<dbReference type="GO" id="GO:0008270">
    <property type="term" value="F:zinc ion binding"/>
    <property type="evidence" value="ECO:0007669"/>
    <property type="project" value="InterPro"/>
</dbReference>
<keyword evidence="4" id="KW-0336">GPI-anchor</keyword>
<feature type="binding site" evidence="15">
    <location>
        <position position="1347"/>
    </location>
    <ligand>
        <name>Zn(2+)</name>
        <dbReference type="ChEBI" id="CHEBI:29105"/>
        <note>catalytic</note>
    </ligand>
</feature>
<evidence type="ECO:0000256" key="16">
    <source>
        <dbReference type="PIRSR" id="PIRSR634016-4"/>
    </source>
</evidence>
<dbReference type="InterPro" id="IPR027268">
    <property type="entry name" value="Peptidase_M4/M1_CTD_sf"/>
</dbReference>
<keyword evidence="23" id="KW-1185">Reference proteome</keyword>
<dbReference type="PRINTS" id="PR00756">
    <property type="entry name" value="ALADIPTASE"/>
</dbReference>
<dbReference type="GO" id="GO:0005886">
    <property type="term" value="C:plasma membrane"/>
    <property type="evidence" value="ECO:0007669"/>
    <property type="project" value="UniProtKB-SubCell"/>
</dbReference>
<evidence type="ECO:0000256" key="9">
    <source>
        <dbReference type="ARBA" id="ARBA00022833"/>
    </source>
</evidence>
<evidence type="ECO:0000256" key="8">
    <source>
        <dbReference type="ARBA" id="ARBA00022801"/>
    </source>
</evidence>
<keyword evidence="3" id="KW-1003">Cell membrane</keyword>
<keyword evidence="22" id="KW-0031">Aminopeptidase</keyword>
<dbReference type="InterPro" id="IPR024571">
    <property type="entry name" value="ERAP1-like_C_dom"/>
</dbReference>
<dbReference type="GO" id="GO:0005737">
    <property type="term" value="C:cytoplasm"/>
    <property type="evidence" value="ECO:0007669"/>
    <property type="project" value="TreeGrafter"/>
</dbReference>
<feature type="binding site" evidence="15">
    <location>
        <position position="1343"/>
    </location>
    <ligand>
        <name>Zn(2+)</name>
        <dbReference type="ChEBI" id="CHEBI:29105"/>
        <note>catalytic</note>
    </ligand>
</feature>
<evidence type="ECO:0000259" key="19">
    <source>
        <dbReference type="Pfam" id="PF01433"/>
    </source>
</evidence>
<keyword evidence="6 15" id="KW-0479">Metal-binding</keyword>
<dbReference type="GO" id="GO:0043171">
    <property type="term" value="P:peptide catabolic process"/>
    <property type="evidence" value="ECO:0007669"/>
    <property type="project" value="TreeGrafter"/>
</dbReference>
<feature type="chain" id="PRO_5008264419" evidence="18">
    <location>
        <begin position="19"/>
        <end position="2102"/>
    </location>
</feature>
<evidence type="ECO:0000259" key="20">
    <source>
        <dbReference type="Pfam" id="PF11838"/>
    </source>
</evidence>
<feature type="domain" description="Aminopeptidase N-like N-terminal" evidence="21">
    <location>
        <begin position="70"/>
        <end position="261"/>
    </location>
</feature>
<evidence type="ECO:0000259" key="21">
    <source>
        <dbReference type="Pfam" id="PF17900"/>
    </source>
</evidence>
<feature type="site" description="Transition state stabilizer" evidence="16">
    <location>
        <position position="1430"/>
    </location>
</feature>
<feature type="region of interest" description="Disordered" evidence="17">
    <location>
        <begin position="2049"/>
        <end position="2080"/>
    </location>
</feature>
<evidence type="ECO:0000313" key="22">
    <source>
        <dbReference type="EMBL" id="KPJ05977.1"/>
    </source>
</evidence>
<dbReference type="Gene3D" id="1.25.50.20">
    <property type="match status" value="3"/>
</dbReference>
<dbReference type="Gene3D" id="2.60.40.1730">
    <property type="entry name" value="tricorn interacting facor f3 domain"/>
    <property type="match status" value="2"/>
</dbReference>
<comment type="cofactor">
    <cofactor evidence="15">
        <name>Zn(2+)</name>
        <dbReference type="ChEBI" id="CHEBI:29105"/>
    </cofactor>
    <text evidence="15">Binds 1 zinc ion per subunit.</text>
</comment>
<gene>
    <name evidence="22" type="ORF">RR48_14419</name>
</gene>
<dbReference type="FunFam" id="2.60.40.1910:FF:000008">
    <property type="entry name" value="Aminopeptidase"/>
    <property type="match status" value="2"/>
</dbReference>
<dbReference type="Pfam" id="PF11838">
    <property type="entry name" value="ERAP1_C"/>
    <property type="match status" value="3"/>
</dbReference>
<feature type="signal peptide" evidence="18">
    <location>
        <begin position="1"/>
        <end position="18"/>
    </location>
</feature>
<feature type="domain" description="ERAP1-like C-terminal" evidence="20">
    <location>
        <begin position="1767"/>
        <end position="2003"/>
    </location>
</feature>
<keyword evidence="8" id="KW-0378">Hydrolase</keyword>
<dbReference type="SUPFAM" id="SSF55486">
    <property type="entry name" value="Metalloproteases ('zincins'), catalytic domain"/>
    <property type="match status" value="2"/>
</dbReference>
<evidence type="ECO:0000256" key="1">
    <source>
        <dbReference type="ARBA" id="ARBA00004609"/>
    </source>
</evidence>
<feature type="domain" description="Peptidase M1 membrane alanine aminopeptidase" evidence="19">
    <location>
        <begin position="298"/>
        <end position="507"/>
    </location>
</feature>
<dbReference type="Pfam" id="PF17900">
    <property type="entry name" value="Peptidase_M1_N"/>
    <property type="match status" value="2"/>
</dbReference>
<dbReference type="GO" id="GO:0006508">
    <property type="term" value="P:proteolysis"/>
    <property type="evidence" value="ECO:0007669"/>
    <property type="project" value="UniProtKB-KW"/>
</dbReference>
<evidence type="ECO:0000256" key="5">
    <source>
        <dbReference type="ARBA" id="ARBA00022670"/>
    </source>
</evidence>
<evidence type="ECO:0000256" key="14">
    <source>
        <dbReference type="PIRSR" id="PIRSR634016-1"/>
    </source>
</evidence>
<dbReference type="SUPFAM" id="SSF63737">
    <property type="entry name" value="Leukotriene A4 hydrolase N-terminal domain"/>
    <property type="match status" value="2"/>
</dbReference>
<dbReference type="InterPro" id="IPR001930">
    <property type="entry name" value="Peptidase_M1"/>
</dbReference>
<dbReference type="GO" id="GO:0070006">
    <property type="term" value="F:metalloaminopeptidase activity"/>
    <property type="evidence" value="ECO:0007669"/>
    <property type="project" value="TreeGrafter"/>
</dbReference>
<dbReference type="GO" id="GO:0042277">
    <property type="term" value="F:peptide binding"/>
    <property type="evidence" value="ECO:0007669"/>
    <property type="project" value="TreeGrafter"/>
</dbReference>
<dbReference type="Proteomes" id="UP000053240">
    <property type="component" value="Unassembled WGS sequence"/>
</dbReference>